<dbReference type="InterPro" id="IPR029058">
    <property type="entry name" value="AB_hydrolase_fold"/>
</dbReference>
<dbReference type="AlphaFoldDB" id="A0A2C9ES62"/>
<reference evidence="3" key="1">
    <citation type="journal article" date="2014" name="Genome Announc.">
        <title>Full-genome sequence of the plant growth-promoting bacterium Pseudomonas protegens CHA0.</title>
        <authorList>
            <person name="Jousset A."/>
            <person name="Schuldes J."/>
            <person name="Keel C."/>
            <person name="Maurhofer M."/>
            <person name="Daniel R."/>
            <person name="Scheu S."/>
            <person name="Thuermer A."/>
        </authorList>
    </citation>
    <scope>NUCLEOTIDE SEQUENCE [LARGE SCALE GENOMIC DNA]</scope>
    <source>
        <strain evidence="3">DSM 19095 / LMG 27888 / CFBP 6595 / CHA0</strain>
    </source>
</reference>
<organism evidence="2 3">
    <name type="scientific">Pseudomonas protegens (strain DSM 19095 / LMG 27888 / CFBP 6595 / CHA0)</name>
    <dbReference type="NCBI Taxonomy" id="1124983"/>
    <lineage>
        <taxon>Bacteria</taxon>
        <taxon>Pseudomonadati</taxon>
        <taxon>Pseudomonadota</taxon>
        <taxon>Gammaproteobacteria</taxon>
        <taxon>Pseudomonadales</taxon>
        <taxon>Pseudomonadaceae</taxon>
        <taxon>Pseudomonas</taxon>
    </lineage>
</organism>
<dbReference type="EMBL" id="CP003190">
    <property type="protein sequence ID" value="AGL86475.1"/>
    <property type="molecule type" value="Genomic_DNA"/>
</dbReference>
<dbReference type="GeneID" id="57477724"/>
<gene>
    <name evidence="2" type="ORF">PFLCHA0_c47240</name>
</gene>
<sequence length="211" mass="23111">MKLICFPDFVGHPICFSALGRALKGRVSLVQVNYSDYWPYSSVEDLARQIAQEHELTTLDAVLGYSFGAYVAACCVARSTAPARPLLLVDPPLLAELRGLAPDAIARRLAADPQYAYVDDLVDAQLVNRECVHGNILLLSQWQAVPLKGRAVDVLLSAGRSAEGLAPGLGLDPAQDNRYWRDEQRHHGSVINSPDVLTWLLDPGALQRIAW</sequence>
<dbReference type="KEGG" id="pprc:PFLCHA0_c47240"/>
<accession>A0A2C9ES62</accession>
<dbReference type="RefSeq" id="WP_015636758.1">
    <property type="nucleotide sequence ID" value="NC_021237.1"/>
</dbReference>
<dbReference type="HOGENOM" id="CLU_1304013_0_0_6"/>
<dbReference type="InterPro" id="IPR001031">
    <property type="entry name" value="Thioesterase"/>
</dbReference>
<dbReference type="Pfam" id="PF00975">
    <property type="entry name" value="Thioesterase"/>
    <property type="match status" value="1"/>
</dbReference>
<name>A0A2C9ES62_PSEPH</name>
<dbReference type="Proteomes" id="UP000013940">
    <property type="component" value="Chromosome"/>
</dbReference>
<dbReference type="Gene3D" id="3.40.50.1820">
    <property type="entry name" value="alpha/beta hydrolase"/>
    <property type="match status" value="1"/>
</dbReference>
<evidence type="ECO:0000313" key="2">
    <source>
        <dbReference type="EMBL" id="AGL86475.1"/>
    </source>
</evidence>
<dbReference type="SUPFAM" id="SSF53474">
    <property type="entry name" value="alpha/beta-Hydrolases"/>
    <property type="match status" value="1"/>
</dbReference>
<evidence type="ECO:0000259" key="1">
    <source>
        <dbReference type="Pfam" id="PF00975"/>
    </source>
</evidence>
<proteinExistence type="predicted"/>
<evidence type="ECO:0000313" key="3">
    <source>
        <dbReference type="Proteomes" id="UP000013940"/>
    </source>
</evidence>
<feature type="domain" description="Thioesterase" evidence="1">
    <location>
        <begin position="2"/>
        <end position="72"/>
    </location>
</feature>
<protein>
    <recommendedName>
        <fullName evidence="1">Thioesterase domain-containing protein</fullName>
    </recommendedName>
</protein>